<dbReference type="Gene3D" id="3.40.50.720">
    <property type="entry name" value="NAD(P)-binding Rossmann-like Domain"/>
    <property type="match status" value="1"/>
</dbReference>
<feature type="binding site" evidence="9 11">
    <location>
        <position position="109"/>
    </location>
    <ligand>
        <name>substrate</name>
    </ligand>
</feature>
<evidence type="ECO:0000313" key="18">
    <source>
        <dbReference type="EMBL" id="PRR71178.1"/>
    </source>
</evidence>
<organism evidence="18 19">
    <name type="scientific">Neomoorella humiferrea</name>
    <dbReference type="NCBI Taxonomy" id="676965"/>
    <lineage>
        <taxon>Bacteria</taxon>
        <taxon>Bacillati</taxon>
        <taxon>Bacillota</taxon>
        <taxon>Clostridia</taxon>
        <taxon>Neomoorellales</taxon>
        <taxon>Neomoorellaceae</taxon>
        <taxon>Neomoorella</taxon>
    </lineage>
</organism>
<evidence type="ECO:0000259" key="17">
    <source>
        <dbReference type="Pfam" id="PF05201"/>
    </source>
</evidence>
<comment type="domain">
    <text evidence="9">Possesses an unusual extended V-shaped dimeric structure with each monomer consisting of three distinct domains arranged along a curved 'spinal' alpha-helix. The N-terminal catalytic domain specifically recognizes the glutamate moiety of the substrate. The second domain is the NADPH-binding domain, and the third C-terminal domain is responsible for dimerization.</text>
</comment>
<evidence type="ECO:0000256" key="8">
    <source>
        <dbReference type="ARBA" id="ARBA00068659"/>
    </source>
</evidence>
<evidence type="ECO:0000313" key="19">
    <source>
        <dbReference type="Proteomes" id="UP000238415"/>
    </source>
</evidence>
<feature type="domain" description="Tetrapyrrole biosynthesis glutamyl-tRNA reductase dimerisation" evidence="15">
    <location>
        <begin position="321"/>
        <end position="420"/>
    </location>
</feature>
<dbReference type="Pfam" id="PF01488">
    <property type="entry name" value="Shikimate_DH"/>
    <property type="match status" value="1"/>
</dbReference>
<evidence type="ECO:0000256" key="9">
    <source>
        <dbReference type="HAMAP-Rule" id="MF_00087"/>
    </source>
</evidence>
<dbReference type="EMBL" id="PVXM01000044">
    <property type="protein sequence ID" value="PRR71178.1"/>
    <property type="molecule type" value="Genomic_DNA"/>
</dbReference>
<feature type="binding site" evidence="9 11">
    <location>
        <begin position="114"/>
        <end position="116"/>
    </location>
    <ligand>
        <name>substrate</name>
    </ligand>
</feature>
<gene>
    <name evidence="9 18" type="primary">hemA</name>
    <name evidence="18" type="ORF">MOHU_17240</name>
</gene>
<feature type="site" description="Important for activity" evidence="9 13">
    <location>
        <position position="99"/>
    </location>
</feature>
<dbReference type="RefSeq" id="WP_106005681.1">
    <property type="nucleotide sequence ID" value="NZ_CP136419.1"/>
</dbReference>
<dbReference type="InterPro" id="IPR015896">
    <property type="entry name" value="4pyrrol_synth_GluRdtase_dimer"/>
</dbReference>
<dbReference type="InterPro" id="IPR006151">
    <property type="entry name" value="Shikm_DH/Glu-tRNA_Rdtase"/>
</dbReference>
<evidence type="ECO:0000256" key="5">
    <source>
        <dbReference type="ARBA" id="ARBA00023002"/>
    </source>
</evidence>
<evidence type="ECO:0000256" key="14">
    <source>
        <dbReference type="RuleBase" id="RU000584"/>
    </source>
</evidence>
<keyword evidence="19" id="KW-1185">Reference proteome</keyword>
<comment type="function">
    <text evidence="9">Catalyzes the NADPH-dependent reduction of glutamyl-tRNA(Glu) to glutamate 1-semialdehyde (GSA).</text>
</comment>
<feature type="domain" description="Glutamyl-tRNA reductase N-terminal" evidence="17">
    <location>
        <begin position="6"/>
        <end position="156"/>
    </location>
</feature>
<evidence type="ECO:0000256" key="4">
    <source>
        <dbReference type="ARBA" id="ARBA00022857"/>
    </source>
</evidence>
<evidence type="ECO:0000256" key="11">
    <source>
        <dbReference type="PIRSR" id="PIRSR000445-2"/>
    </source>
</evidence>
<dbReference type="NCBIfam" id="TIGR01035">
    <property type="entry name" value="hemA"/>
    <property type="match status" value="1"/>
</dbReference>
<dbReference type="Proteomes" id="UP000238415">
    <property type="component" value="Unassembled WGS sequence"/>
</dbReference>
<dbReference type="UniPathway" id="UPA00251">
    <property type="reaction ID" value="UER00316"/>
</dbReference>
<accession>A0A2T0AQ68</accession>
<evidence type="ECO:0000259" key="15">
    <source>
        <dbReference type="Pfam" id="PF00745"/>
    </source>
</evidence>
<evidence type="ECO:0000256" key="10">
    <source>
        <dbReference type="PIRSR" id="PIRSR000445-1"/>
    </source>
</evidence>
<dbReference type="InterPro" id="IPR036291">
    <property type="entry name" value="NAD(P)-bd_dom_sf"/>
</dbReference>
<comment type="pathway">
    <text evidence="1 9 14">Porphyrin-containing compound metabolism; protoporphyrin-IX biosynthesis; 5-aminolevulinate from L-glutamyl-tRNA(Glu): step 1/2.</text>
</comment>
<evidence type="ECO:0000256" key="13">
    <source>
        <dbReference type="PIRSR" id="PIRSR000445-4"/>
    </source>
</evidence>
<dbReference type="Pfam" id="PF00745">
    <property type="entry name" value="GlutR_dimer"/>
    <property type="match status" value="1"/>
</dbReference>
<keyword evidence="6 9" id="KW-0627">Porphyrin biosynthesis</keyword>
<dbReference type="InterPro" id="IPR036343">
    <property type="entry name" value="GluRdtase_N_sf"/>
</dbReference>
<dbReference type="CDD" id="cd05213">
    <property type="entry name" value="NAD_bind_Glutamyl_tRNA_reduct"/>
    <property type="match status" value="1"/>
</dbReference>
<comment type="miscellaneous">
    <text evidence="9">During catalysis, the active site Cys acts as a nucleophile attacking the alpha-carbonyl group of tRNA-bound glutamate with the formation of a thioester intermediate between enzyme and glutamate, and the concomitant release of tRNA(Glu). The thioester intermediate is finally reduced by direct hydride transfer from NADPH, to form the product GSA.</text>
</comment>
<dbReference type="AlphaFoldDB" id="A0A2T0AQ68"/>
<dbReference type="GO" id="GO:0008883">
    <property type="term" value="F:glutamyl-tRNA reductase activity"/>
    <property type="evidence" value="ECO:0007669"/>
    <property type="project" value="UniProtKB-UniRule"/>
</dbReference>
<dbReference type="PANTHER" id="PTHR43013:SF1">
    <property type="entry name" value="GLUTAMYL-TRNA REDUCTASE"/>
    <property type="match status" value="1"/>
</dbReference>
<evidence type="ECO:0000256" key="12">
    <source>
        <dbReference type="PIRSR" id="PIRSR000445-3"/>
    </source>
</evidence>
<comment type="similarity">
    <text evidence="2 9 14">Belongs to the glutamyl-tRNA reductase family.</text>
</comment>
<dbReference type="OrthoDB" id="110209at2"/>
<feature type="binding site" evidence="9 12">
    <location>
        <begin position="190"/>
        <end position="195"/>
    </location>
    <ligand>
        <name>NADP(+)</name>
        <dbReference type="ChEBI" id="CHEBI:58349"/>
    </ligand>
</feature>
<dbReference type="NCBIfam" id="NF000744">
    <property type="entry name" value="PRK00045.1-3"/>
    <property type="match status" value="1"/>
</dbReference>
<proteinExistence type="inferred from homology"/>
<evidence type="ECO:0000256" key="1">
    <source>
        <dbReference type="ARBA" id="ARBA00005059"/>
    </source>
</evidence>
<evidence type="ECO:0000256" key="3">
    <source>
        <dbReference type="ARBA" id="ARBA00012970"/>
    </source>
</evidence>
<dbReference type="HAMAP" id="MF_00087">
    <property type="entry name" value="Glu_tRNA_reductase"/>
    <property type="match status" value="1"/>
</dbReference>
<dbReference type="PANTHER" id="PTHR43013">
    <property type="entry name" value="GLUTAMYL-TRNA REDUCTASE"/>
    <property type="match status" value="1"/>
</dbReference>
<evidence type="ECO:0000259" key="16">
    <source>
        <dbReference type="Pfam" id="PF01488"/>
    </source>
</evidence>
<reference evidence="18 19" key="1">
    <citation type="submission" date="2018-03" db="EMBL/GenBank/DDBJ databases">
        <title>Genome sequence of Moorella humiferrea DSM 23265.</title>
        <authorList>
            <person name="Poehlein A."/>
            <person name="Daniel R."/>
        </authorList>
    </citation>
    <scope>NUCLEOTIDE SEQUENCE [LARGE SCALE GENOMIC DNA]</scope>
    <source>
        <strain evidence="18 19">DSM 23265</strain>
    </source>
</reference>
<dbReference type="InterPro" id="IPR015895">
    <property type="entry name" value="4pyrrol_synth_GluRdtase_N"/>
</dbReference>
<dbReference type="GO" id="GO:0050661">
    <property type="term" value="F:NADP binding"/>
    <property type="evidence" value="ECO:0007669"/>
    <property type="project" value="InterPro"/>
</dbReference>
<comment type="subunit">
    <text evidence="9">Homodimer.</text>
</comment>
<protein>
    <recommendedName>
        <fullName evidence="8 9">Glutamyl-tRNA reductase</fullName>
        <shortName evidence="9">GluTR</shortName>
        <ecNumber evidence="3 9">1.2.1.70</ecNumber>
    </recommendedName>
</protein>
<dbReference type="FunFam" id="3.40.50.720:FF:000031">
    <property type="entry name" value="Glutamyl-tRNA reductase"/>
    <property type="match status" value="1"/>
</dbReference>
<dbReference type="GO" id="GO:0019353">
    <property type="term" value="P:protoporphyrinogen IX biosynthetic process from glutamate"/>
    <property type="evidence" value="ECO:0007669"/>
    <property type="project" value="TreeGrafter"/>
</dbReference>
<feature type="domain" description="Quinate/shikimate 5-dehydrogenase/glutamyl-tRNA reductase" evidence="16">
    <location>
        <begin position="171"/>
        <end position="307"/>
    </location>
</feature>
<dbReference type="SUPFAM" id="SSF51735">
    <property type="entry name" value="NAD(P)-binding Rossmann-fold domains"/>
    <property type="match status" value="1"/>
</dbReference>
<keyword evidence="5 9" id="KW-0560">Oxidoreductase</keyword>
<keyword evidence="4 9" id="KW-0521">NADP</keyword>
<dbReference type="PIRSF" id="PIRSF000445">
    <property type="entry name" value="4pyrrol_synth_GluRdtase"/>
    <property type="match status" value="1"/>
</dbReference>
<dbReference type="SUPFAM" id="SSF69742">
    <property type="entry name" value="Glutamyl tRNA-reductase catalytic, N-terminal domain"/>
    <property type="match status" value="1"/>
</dbReference>
<dbReference type="FunFam" id="3.30.460.30:FF:000001">
    <property type="entry name" value="Glutamyl-tRNA reductase"/>
    <property type="match status" value="1"/>
</dbReference>
<feature type="binding site" evidence="9 11">
    <location>
        <position position="120"/>
    </location>
    <ligand>
        <name>substrate</name>
    </ligand>
</feature>
<evidence type="ECO:0000256" key="7">
    <source>
        <dbReference type="ARBA" id="ARBA00047464"/>
    </source>
</evidence>
<sequence>MFIVAVGLNHRTAPVEIREQLAFTRYSLPEALRQLKNTTGVEGCVILSTCNRTEIYIACRQEDAGIREGKNFLVKYCRQDDRELENYLYTLNTRHSVRHLFRVAGGLDSMILGEDQVLSQVAEAYEMARTTGTTNGILNTLWQQAINVGKRIRTETRIDRNTVSVSYAAVELARQVFHGNLEGRTILVIGAGKMSTLAARYLKDKGATTVLVSNRSYERAVDLAVKIEGHAIRLDHLEEYLPRADIIISCTTASHYIIHREQVARALAKRPGKPLMFIDIAVPRDIEPSVGELPGVKLFDIDDLQQVVLTNLEERQRAARQAEAIVAEEVEGFFRWLATLYVVPTITALKEKAETIKAAELERAYNRLGELTPRQKKIVASLANSIANQLLHDVVVNLKKAAPTPRGHLYAEALHELFNLSEGQGTEHGVDRKSPAAAEGRN</sequence>
<dbReference type="Pfam" id="PF05201">
    <property type="entry name" value="GlutR_N"/>
    <property type="match status" value="1"/>
</dbReference>
<dbReference type="EC" id="1.2.1.70" evidence="3 9"/>
<feature type="active site" description="Nucleophile" evidence="9 10">
    <location>
        <position position="50"/>
    </location>
</feature>
<comment type="catalytic activity">
    <reaction evidence="7 9 14">
        <text>(S)-4-amino-5-oxopentanoate + tRNA(Glu) + NADP(+) = L-glutamyl-tRNA(Glu) + NADPH + H(+)</text>
        <dbReference type="Rhea" id="RHEA:12344"/>
        <dbReference type="Rhea" id="RHEA-COMP:9663"/>
        <dbReference type="Rhea" id="RHEA-COMP:9680"/>
        <dbReference type="ChEBI" id="CHEBI:15378"/>
        <dbReference type="ChEBI" id="CHEBI:57501"/>
        <dbReference type="ChEBI" id="CHEBI:57783"/>
        <dbReference type="ChEBI" id="CHEBI:58349"/>
        <dbReference type="ChEBI" id="CHEBI:78442"/>
        <dbReference type="ChEBI" id="CHEBI:78520"/>
        <dbReference type="EC" id="1.2.1.70"/>
    </reaction>
</comment>
<dbReference type="InterPro" id="IPR000343">
    <property type="entry name" value="4pyrrol_synth_GluRdtase"/>
</dbReference>
<dbReference type="InterPro" id="IPR036453">
    <property type="entry name" value="GluRdtase_dimer_dom_sf"/>
</dbReference>
<dbReference type="SUPFAM" id="SSF69075">
    <property type="entry name" value="Glutamyl tRNA-reductase dimerization domain"/>
    <property type="match status" value="1"/>
</dbReference>
<evidence type="ECO:0000256" key="6">
    <source>
        <dbReference type="ARBA" id="ARBA00023244"/>
    </source>
</evidence>
<name>A0A2T0AQ68_9FIRM</name>
<evidence type="ECO:0000256" key="2">
    <source>
        <dbReference type="ARBA" id="ARBA00005916"/>
    </source>
</evidence>
<dbReference type="Gene3D" id="3.30.460.30">
    <property type="entry name" value="Glutamyl-tRNA reductase, N-terminal domain"/>
    <property type="match status" value="1"/>
</dbReference>
<comment type="caution">
    <text evidence="18">The sequence shown here is derived from an EMBL/GenBank/DDBJ whole genome shotgun (WGS) entry which is preliminary data.</text>
</comment>
<feature type="binding site" evidence="9 11">
    <location>
        <begin position="49"/>
        <end position="52"/>
    </location>
    <ligand>
        <name>substrate</name>
    </ligand>
</feature>